<comment type="caution">
    <text evidence="1">The sequence shown here is derived from an EMBL/GenBank/DDBJ whole genome shotgun (WGS) entry which is preliminary data.</text>
</comment>
<proteinExistence type="predicted"/>
<dbReference type="EMBL" id="JAAQPH010000026">
    <property type="protein sequence ID" value="NIA71771.1"/>
    <property type="molecule type" value="Genomic_DNA"/>
</dbReference>
<organism evidence="1 2">
    <name type="scientific">Pelagibius litoralis</name>
    <dbReference type="NCBI Taxonomy" id="374515"/>
    <lineage>
        <taxon>Bacteria</taxon>
        <taxon>Pseudomonadati</taxon>
        <taxon>Pseudomonadota</taxon>
        <taxon>Alphaproteobacteria</taxon>
        <taxon>Rhodospirillales</taxon>
        <taxon>Rhodovibrionaceae</taxon>
        <taxon>Pelagibius</taxon>
    </lineage>
</organism>
<evidence type="ECO:0000313" key="2">
    <source>
        <dbReference type="Proteomes" id="UP000761264"/>
    </source>
</evidence>
<name>A0A967F244_9PROT</name>
<dbReference type="Proteomes" id="UP000761264">
    <property type="component" value="Unassembled WGS sequence"/>
</dbReference>
<accession>A0A967F244</accession>
<evidence type="ECO:0000313" key="1">
    <source>
        <dbReference type="EMBL" id="NIA71771.1"/>
    </source>
</evidence>
<dbReference type="AlphaFoldDB" id="A0A967F244"/>
<sequence>MNKTALAIRHVAFEDLGSFQPVLQAQGYETGYREAGLDDLSDPAFQAVDLLLVLATQFHIEATAQGLERWFIGHTLEIATTLKAWLDASETGMTAG</sequence>
<reference evidence="1" key="1">
    <citation type="submission" date="2020-03" db="EMBL/GenBank/DDBJ databases">
        <title>Genome of Pelagibius litoralis DSM 21314T.</title>
        <authorList>
            <person name="Wang G."/>
        </authorList>
    </citation>
    <scope>NUCLEOTIDE SEQUENCE</scope>
    <source>
        <strain evidence="1">DSM 21314</strain>
    </source>
</reference>
<dbReference type="RefSeq" id="WP_167229903.1">
    <property type="nucleotide sequence ID" value="NZ_JAAQPH010000026.1"/>
</dbReference>
<protein>
    <submittedName>
        <fullName evidence="1">Uncharacterized protein</fullName>
    </submittedName>
</protein>
<gene>
    <name evidence="1" type="ORF">HBA54_24555</name>
</gene>
<keyword evidence="2" id="KW-1185">Reference proteome</keyword>